<protein>
    <submittedName>
        <fullName evidence="2">Uncharacterized protein</fullName>
    </submittedName>
</protein>
<reference evidence="3" key="1">
    <citation type="submission" date="2017-09" db="EMBL/GenBank/DDBJ databases">
        <title>Genome evolution observed in wild isolates of Caulobacter crescentus.</title>
        <authorList>
            <person name="Ely B."/>
            <person name="Wilson K."/>
            <person name="Scott D."/>
        </authorList>
    </citation>
    <scope>NUCLEOTIDE SEQUENCE [LARGE SCALE GENOMIC DNA]</scope>
    <source>
        <strain evidence="3">CB13b1a</strain>
    </source>
</reference>
<name>A0A2S1B7R8_CAUVI</name>
<gene>
    <name evidence="2" type="ORF">CA606_20090</name>
</gene>
<sequence>MGRWTSPQTSENPCHPGSLAEAIRDPGAARTAFCHPLGPGSPPRLSPGSGRDDNIWWKLGSL</sequence>
<evidence type="ECO:0000256" key="1">
    <source>
        <dbReference type="SAM" id="MobiDB-lite"/>
    </source>
</evidence>
<evidence type="ECO:0000313" key="2">
    <source>
        <dbReference type="EMBL" id="AWC68702.1"/>
    </source>
</evidence>
<accession>A0A2S1B7R8</accession>
<dbReference type="EMBL" id="CP023315">
    <property type="protein sequence ID" value="AWC68702.1"/>
    <property type="molecule type" value="Genomic_DNA"/>
</dbReference>
<dbReference type="Proteomes" id="UP000217311">
    <property type="component" value="Chromosome"/>
</dbReference>
<feature type="region of interest" description="Disordered" evidence="1">
    <location>
        <begin position="1"/>
        <end position="53"/>
    </location>
</feature>
<proteinExistence type="predicted"/>
<organism evidence="2 3">
    <name type="scientific">Caulobacter vibrioides</name>
    <name type="common">Caulobacter crescentus</name>
    <dbReference type="NCBI Taxonomy" id="155892"/>
    <lineage>
        <taxon>Bacteria</taxon>
        <taxon>Pseudomonadati</taxon>
        <taxon>Pseudomonadota</taxon>
        <taxon>Alphaproteobacteria</taxon>
        <taxon>Caulobacterales</taxon>
        <taxon>Caulobacteraceae</taxon>
        <taxon>Caulobacter</taxon>
    </lineage>
</organism>
<dbReference type="AlphaFoldDB" id="A0A2S1B7R8"/>
<evidence type="ECO:0000313" key="3">
    <source>
        <dbReference type="Proteomes" id="UP000217311"/>
    </source>
</evidence>
<feature type="compositionally biased region" description="Polar residues" evidence="1">
    <location>
        <begin position="1"/>
        <end position="12"/>
    </location>
</feature>